<organism evidence="1 2">
    <name type="scientific">Caerostris extrusa</name>
    <name type="common">Bark spider</name>
    <name type="synonym">Caerostris bankana</name>
    <dbReference type="NCBI Taxonomy" id="172846"/>
    <lineage>
        <taxon>Eukaryota</taxon>
        <taxon>Metazoa</taxon>
        <taxon>Ecdysozoa</taxon>
        <taxon>Arthropoda</taxon>
        <taxon>Chelicerata</taxon>
        <taxon>Arachnida</taxon>
        <taxon>Araneae</taxon>
        <taxon>Araneomorphae</taxon>
        <taxon>Entelegynae</taxon>
        <taxon>Araneoidea</taxon>
        <taxon>Araneidae</taxon>
        <taxon>Caerostris</taxon>
    </lineage>
</organism>
<reference evidence="1 2" key="1">
    <citation type="submission" date="2021-06" db="EMBL/GenBank/DDBJ databases">
        <title>Caerostris extrusa draft genome.</title>
        <authorList>
            <person name="Kono N."/>
            <person name="Arakawa K."/>
        </authorList>
    </citation>
    <scope>NUCLEOTIDE SEQUENCE [LARGE SCALE GENOMIC DNA]</scope>
</reference>
<evidence type="ECO:0000313" key="2">
    <source>
        <dbReference type="Proteomes" id="UP001054945"/>
    </source>
</evidence>
<dbReference type="Proteomes" id="UP001054945">
    <property type="component" value="Unassembled WGS sequence"/>
</dbReference>
<dbReference type="EMBL" id="BPLR01013672">
    <property type="protein sequence ID" value="GIY62827.1"/>
    <property type="molecule type" value="Genomic_DNA"/>
</dbReference>
<evidence type="ECO:0000313" key="1">
    <source>
        <dbReference type="EMBL" id="GIY62827.1"/>
    </source>
</evidence>
<name>A0AAV4UXM2_CAEEX</name>
<gene>
    <name evidence="1" type="ORF">CEXT_598861</name>
</gene>
<keyword evidence="2" id="KW-1185">Reference proteome</keyword>
<comment type="caution">
    <text evidence="1">The sequence shown here is derived from an EMBL/GenBank/DDBJ whole genome shotgun (WGS) entry which is preliminary data.</text>
</comment>
<sequence>MDSNSRMYGLDNLSDIVEDGFHILGRILPPKVCGICLSLRGPTERLLQPNRFKRPISGTDKGILFSTSLFETGICRFRRPDFSAQTA</sequence>
<protein>
    <submittedName>
        <fullName evidence="1">Uncharacterized protein</fullName>
    </submittedName>
</protein>
<proteinExistence type="predicted"/>
<accession>A0AAV4UXM2</accession>
<dbReference type="AlphaFoldDB" id="A0AAV4UXM2"/>